<dbReference type="AlphaFoldDB" id="A0A4V2QE02"/>
<dbReference type="InterPro" id="IPR051553">
    <property type="entry name" value="Ran_GTPase-activating"/>
</dbReference>
<dbReference type="Pfam" id="PF00415">
    <property type="entry name" value="RCC1"/>
    <property type="match status" value="1"/>
</dbReference>
<gene>
    <name evidence="4" type="ORF">EDC14_101617</name>
</gene>
<dbReference type="GO" id="GO:0005737">
    <property type="term" value="C:cytoplasm"/>
    <property type="evidence" value="ECO:0007669"/>
    <property type="project" value="TreeGrafter"/>
</dbReference>
<evidence type="ECO:0000256" key="2">
    <source>
        <dbReference type="ARBA" id="ARBA00022737"/>
    </source>
</evidence>
<accession>A0A4V2QE02</accession>
<evidence type="ECO:0000313" key="5">
    <source>
        <dbReference type="Proteomes" id="UP000295008"/>
    </source>
</evidence>
<dbReference type="OrthoDB" id="27389at2"/>
<dbReference type="PROSITE" id="PS51257">
    <property type="entry name" value="PROKAR_LIPOPROTEIN"/>
    <property type="match status" value="1"/>
</dbReference>
<dbReference type="InterPro" id="IPR000408">
    <property type="entry name" value="Reg_chr_condens"/>
</dbReference>
<dbReference type="InterPro" id="IPR058923">
    <property type="entry name" value="RCC1-like_dom"/>
</dbReference>
<comment type="caution">
    <text evidence="4">The sequence shown here is derived from an EMBL/GenBank/DDBJ whole genome shotgun (WGS) entry which is preliminary data.</text>
</comment>
<dbReference type="SUPFAM" id="SSF50965">
    <property type="entry name" value="Galactose oxidase, central domain"/>
    <property type="match status" value="1"/>
</dbReference>
<dbReference type="InterPro" id="IPR011043">
    <property type="entry name" value="Gal_Oxase/kelch_b-propeller"/>
</dbReference>
<dbReference type="EMBL" id="SLUN01000016">
    <property type="protein sequence ID" value="TCL65887.1"/>
    <property type="molecule type" value="Genomic_DNA"/>
</dbReference>
<organism evidence="4 5">
    <name type="scientific">Hydrogenispora ethanolica</name>
    <dbReference type="NCBI Taxonomy" id="1082276"/>
    <lineage>
        <taxon>Bacteria</taxon>
        <taxon>Bacillati</taxon>
        <taxon>Bacillota</taxon>
        <taxon>Hydrogenispora</taxon>
    </lineage>
</organism>
<dbReference type="RefSeq" id="WP_132014850.1">
    <property type="nucleotide sequence ID" value="NZ_SLUN01000016.1"/>
</dbReference>
<name>A0A4V2QE02_HYDET</name>
<dbReference type="PRINTS" id="PR00633">
    <property type="entry name" value="RCCNDNSATION"/>
</dbReference>
<dbReference type="PROSITE" id="PS00626">
    <property type="entry name" value="RCC1_2"/>
    <property type="match status" value="2"/>
</dbReference>
<feature type="domain" description="RCC1-like" evidence="3">
    <location>
        <begin position="438"/>
        <end position="684"/>
    </location>
</feature>
<dbReference type="PANTHER" id="PTHR45982">
    <property type="entry name" value="REGULATOR OF CHROMOSOME CONDENSATION"/>
    <property type="match status" value="1"/>
</dbReference>
<dbReference type="InterPro" id="IPR009091">
    <property type="entry name" value="RCC1/BLIP-II"/>
</dbReference>
<dbReference type="Gene3D" id="2.130.10.30">
    <property type="entry name" value="Regulator of chromosome condensation 1/beta-lactamase-inhibitor protein II"/>
    <property type="match status" value="2"/>
</dbReference>
<sequence>MKKILLFLLGLLLLLSGCGGKSRSNPSQTGALRLTINNAMFQNRTIQPPLDMVIKTFHISGVGPGDAKIPDTEITENTTTIGSLVPGNWTITVDAKNAAGTLIASGYATTAVVSGTTSPLTIDVRLLNGKGVLRLDLSWPDGIISQPAVTGTLTSVTGTQIPLTFSLSGTTASYENTQLEAGYYQLWVQLKSRDHQAWGAMEAVRIIAGQTSTGTYPLTGPQIDPNEGGLIIIVNPDLQSPITITFSGQLAEIRQGTTMNIQATTSEAVDGYQWFLDGNQIANQNTPSISVGGDLRLGGHRLDLLVTKGHIFSSETIHFKVIAADATPSPTPTPTPQPGFSAVATGDEYSLVLKNGQVYAWGRNNYGQLGIGSYTDKAAPTQIPDLSGITQIATGKYHSLALKNDGTLYAWGYNNTGQVGNGTTSSANHPNAPQIVLTNVKAIAAGADFSMALKQDGTVWTWGDNSAGQLGVGTTQSSTTPGMVPGISNIVAIAAGMNFALALNSNGTINAWGANSNGQLGNNSNSSSLSPVAVANLTHVIAIGAGEMHSLAATSDGKVWGWGNGSSGQLGNGTSSRKIPTEIAGISNVIQISGGLYHSIALSSDGTVWTWGSNSTGQLGRNDISGRSDTPVQVSSLSGVTAIATKTSHSLICNASGVFWSWGKNNYGQLGNGGTTTSFVPVPVPGL</sequence>
<keyword evidence="2" id="KW-0677">Repeat</keyword>
<keyword evidence="5" id="KW-1185">Reference proteome</keyword>
<evidence type="ECO:0000256" key="1">
    <source>
        <dbReference type="ARBA" id="ARBA00022658"/>
    </source>
</evidence>
<evidence type="ECO:0000313" key="4">
    <source>
        <dbReference type="EMBL" id="TCL65887.1"/>
    </source>
</evidence>
<dbReference type="PANTHER" id="PTHR45982:SF1">
    <property type="entry name" value="REGULATOR OF CHROMOSOME CONDENSATION"/>
    <property type="match status" value="1"/>
</dbReference>
<dbReference type="GO" id="GO:0005085">
    <property type="term" value="F:guanyl-nucleotide exchange factor activity"/>
    <property type="evidence" value="ECO:0007669"/>
    <property type="project" value="TreeGrafter"/>
</dbReference>
<dbReference type="PROSITE" id="PS50012">
    <property type="entry name" value="RCC1_3"/>
    <property type="match status" value="7"/>
</dbReference>
<evidence type="ECO:0000259" key="3">
    <source>
        <dbReference type="Pfam" id="PF25390"/>
    </source>
</evidence>
<protein>
    <submittedName>
        <fullName evidence="4">Alpha-tubulin suppressor-like RCC1 family protein</fullName>
    </submittedName>
</protein>
<proteinExistence type="predicted"/>
<dbReference type="SUPFAM" id="SSF50985">
    <property type="entry name" value="RCC1/BLIP-II"/>
    <property type="match status" value="1"/>
</dbReference>
<dbReference type="Pfam" id="PF25390">
    <property type="entry name" value="WD40_RLD"/>
    <property type="match status" value="1"/>
</dbReference>
<dbReference type="Proteomes" id="UP000295008">
    <property type="component" value="Unassembled WGS sequence"/>
</dbReference>
<keyword evidence="1" id="KW-0344">Guanine-nucleotide releasing factor</keyword>
<reference evidence="4 5" key="1">
    <citation type="submission" date="2019-03" db="EMBL/GenBank/DDBJ databases">
        <title>Genomic Encyclopedia of Type Strains, Phase IV (KMG-IV): sequencing the most valuable type-strain genomes for metagenomic binning, comparative biology and taxonomic classification.</title>
        <authorList>
            <person name="Goeker M."/>
        </authorList>
    </citation>
    <scope>NUCLEOTIDE SEQUENCE [LARGE SCALE GENOMIC DNA]</scope>
    <source>
        <strain evidence="4 5">LX-B</strain>
    </source>
</reference>